<keyword evidence="4" id="KW-0865">Zymogen</keyword>
<dbReference type="Gene3D" id="3.60.20.10">
    <property type="entry name" value="Glutamine Phosphoribosylpyrophosphate, subunit 1, domain 1"/>
    <property type="match status" value="1"/>
</dbReference>
<keyword evidence="3" id="KW-0378">Hydrolase</keyword>
<protein>
    <submittedName>
        <fullName evidence="9">T9SS type A sorting domain-containing protein</fullName>
    </submittedName>
</protein>
<evidence type="ECO:0000256" key="1">
    <source>
        <dbReference type="ARBA" id="ARBA00006586"/>
    </source>
</evidence>
<accession>A0A7V4TYL4</accession>
<dbReference type="InterPro" id="IPR014395">
    <property type="entry name" value="Pen/GL7ACA/AHL_acylase"/>
</dbReference>
<dbReference type="GO" id="GO:0046872">
    <property type="term" value="F:metal ion binding"/>
    <property type="evidence" value="ECO:0007669"/>
    <property type="project" value="UniProtKB-KW"/>
</dbReference>
<feature type="binding site" evidence="6">
    <location>
        <position position="148"/>
    </location>
    <ligand>
        <name>Ca(2+)</name>
        <dbReference type="ChEBI" id="CHEBI:29108"/>
    </ligand>
</feature>
<dbReference type="SUPFAM" id="SSF56235">
    <property type="entry name" value="N-terminal nucleophile aminohydrolases (Ntn hydrolases)"/>
    <property type="match status" value="1"/>
</dbReference>
<evidence type="ECO:0000259" key="8">
    <source>
        <dbReference type="Pfam" id="PF18962"/>
    </source>
</evidence>
<organism evidence="9">
    <name type="scientific">Caldithrix abyssi</name>
    <dbReference type="NCBI Taxonomy" id="187145"/>
    <lineage>
        <taxon>Bacteria</taxon>
        <taxon>Pseudomonadati</taxon>
        <taxon>Calditrichota</taxon>
        <taxon>Calditrichia</taxon>
        <taxon>Calditrichales</taxon>
        <taxon>Calditrichaceae</taxon>
        <taxon>Caldithrix</taxon>
    </lineage>
</organism>
<keyword evidence="2 7" id="KW-0732">Signal</keyword>
<dbReference type="PANTHER" id="PTHR34218">
    <property type="entry name" value="PEPTIDASE S45 PENICILLIN AMIDASE"/>
    <property type="match status" value="1"/>
</dbReference>
<dbReference type="InterPro" id="IPR023343">
    <property type="entry name" value="Penicillin_amidase_dom1"/>
</dbReference>
<dbReference type="InterPro" id="IPR002692">
    <property type="entry name" value="S45"/>
</dbReference>
<name>A0A7V4TYL4_CALAY</name>
<dbReference type="PIRSF" id="PIRSF001227">
    <property type="entry name" value="Pen_acylase"/>
    <property type="match status" value="1"/>
</dbReference>
<dbReference type="EMBL" id="DRQG01000033">
    <property type="protein sequence ID" value="HGY54816.1"/>
    <property type="molecule type" value="Genomic_DNA"/>
</dbReference>
<keyword evidence="6" id="KW-0479">Metal-binding</keyword>
<dbReference type="Gene3D" id="2.30.120.10">
    <property type="match status" value="1"/>
</dbReference>
<dbReference type="GO" id="GO:0017000">
    <property type="term" value="P:antibiotic biosynthetic process"/>
    <property type="evidence" value="ECO:0007669"/>
    <property type="project" value="InterPro"/>
</dbReference>
<proteinExistence type="inferred from homology"/>
<dbReference type="InterPro" id="IPR043147">
    <property type="entry name" value="Penicillin_amidase_A-knob"/>
</dbReference>
<comment type="similarity">
    <text evidence="1">Belongs to the peptidase S45 family.</text>
</comment>
<comment type="cofactor">
    <cofactor evidence="6">
        <name>Ca(2+)</name>
        <dbReference type="ChEBI" id="CHEBI:29108"/>
    </cofactor>
    <text evidence="6">Binds 1 Ca(2+) ion per dimer.</text>
</comment>
<gene>
    <name evidence="9" type="ORF">ENK44_03855</name>
</gene>
<reference evidence="9" key="1">
    <citation type="journal article" date="2020" name="mSystems">
        <title>Genome- and Community-Level Interaction Insights into Carbon Utilization and Element Cycling Functions of Hydrothermarchaeota in Hydrothermal Sediment.</title>
        <authorList>
            <person name="Zhou Z."/>
            <person name="Liu Y."/>
            <person name="Xu W."/>
            <person name="Pan J."/>
            <person name="Luo Z.H."/>
            <person name="Li M."/>
        </authorList>
    </citation>
    <scope>NUCLEOTIDE SEQUENCE [LARGE SCALE GENOMIC DNA]</scope>
    <source>
        <strain evidence="9">HyVt-577</strain>
    </source>
</reference>
<dbReference type="AlphaFoldDB" id="A0A7V4TYL4"/>
<feature type="domain" description="Secretion system C-terminal sorting" evidence="8">
    <location>
        <begin position="732"/>
        <end position="808"/>
    </location>
</feature>
<dbReference type="PANTHER" id="PTHR34218:SF3">
    <property type="entry name" value="ACYL-HOMOSERINE LACTONE ACYLASE PVDQ"/>
    <property type="match status" value="1"/>
</dbReference>
<evidence type="ECO:0000313" key="9">
    <source>
        <dbReference type="EMBL" id="HGY54816.1"/>
    </source>
</evidence>
<feature type="binding site" evidence="6">
    <location>
        <position position="264"/>
    </location>
    <ligand>
        <name>Ca(2+)</name>
        <dbReference type="ChEBI" id="CHEBI:29108"/>
    </ligand>
</feature>
<dbReference type="Gene3D" id="1.10.1400.10">
    <property type="match status" value="1"/>
</dbReference>
<sequence length="813" mass="92043">MRTKAHRFNPFIVLIILSSALLSQAGSVEIVRDSYWVPHIIGDTPQECAYGLAIAMCQDHPKVIVDKTLNVRGELARFYGDSLLFDDFLARAFRLKEKAEQAYPDLPADVRDYLEGFTSGVNYYFAANPGEMPNEVNSDDFLPVSEAEIAATFGLLLLNHEYFQFQQDAGALLKSSEQISASYEGMSNQWALTPARTADKAAYLLCDPHLPFEGITASWQAHLISRDGKLDFEGIFFEGTIFPSMGHNRSMAWSFTSNRPDFADAFVVKLDPNTPDHYLLDGQSKAFNTRQEIIEINDQPSDTVLIRQSDDVGVEIKLLDNNESLFAKLQIEKEPPPVEQGYRMITARTVDEFRQAMALHQYDKWNTIAMDVSSNNDVNIWFVYNARAYRRNDPLAAWKGPLDGSDSDNLWGELISFDDLPTVSNPDAQFLQDCNDAPWYVTENPSFDRSTVPVELYKGDNFGQRGKRVWELFEQGGDSMSEAYLKKVALDAKITSRDSIAPVLELAVQEGYDDGYEHINRAAALAQAIIDWDGFAHRDSAQPTLFYTWRKMTDTSIKFLDPNEIDQNERRMMLESLIDAANYLENNFGSEEVPWGEIHRLVRNGINYPLSGGTRDEDEMVASRLGKAFETDADGRMDVGGGNLMIMLIRMKGGEQPRAWTMKPYGQSSDPTDPDHYTDLTALYSADSLRPTWYNESEFRAHTEISESYPYTSVSEENTTPVLPRSPQLAAWPNPFNGMVNIRYYLPSTSGKAELWIYDALGQKVSRIHPDKLATGYHTLRWKPNRRLASGMYILRLEDGPSVFLQKKLLYVK</sequence>
<comment type="caution">
    <text evidence="9">The sequence shown here is derived from an EMBL/GenBank/DDBJ whole genome shotgun (WGS) entry which is preliminary data.</text>
</comment>
<dbReference type="InterPro" id="IPR043146">
    <property type="entry name" value="Penicillin_amidase_N_B-knob"/>
</dbReference>
<feature type="binding site" evidence="6">
    <location>
        <position position="261"/>
    </location>
    <ligand>
        <name>Ca(2+)</name>
        <dbReference type="ChEBI" id="CHEBI:29108"/>
    </ligand>
</feature>
<dbReference type="Pfam" id="PF01804">
    <property type="entry name" value="Penicil_amidase"/>
    <property type="match status" value="1"/>
</dbReference>
<evidence type="ECO:0000256" key="6">
    <source>
        <dbReference type="PIRSR" id="PIRSR001227-2"/>
    </source>
</evidence>
<evidence type="ECO:0000256" key="4">
    <source>
        <dbReference type="ARBA" id="ARBA00023145"/>
    </source>
</evidence>
<dbReference type="GO" id="GO:0016811">
    <property type="term" value="F:hydrolase activity, acting on carbon-nitrogen (but not peptide) bonds, in linear amides"/>
    <property type="evidence" value="ECO:0007669"/>
    <property type="project" value="InterPro"/>
</dbReference>
<evidence type="ECO:0000256" key="3">
    <source>
        <dbReference type="ARBA" id="ARBA00022801"/>
    </source>
</evidence>
<keyword evidence="6" id="KW-0106">Calcium</keyword>
<evidence type="ECO:0000256" key="7">
    <source>
        <dbReference type="SAM" id="SignalP"/>
    </source>
</evidence>
<dbReference type="InterPro" id="IPR026444">
    <property type="entry name" value="Secre_tail"/>
</dbReference>
<dbReference type="InterPro" id="IPR029055">
    <property type="entry name" value="Ntn_hydrolases_N"/>
</dbReference>
<evidence type="ECO:0000256" key="5">
    <source>
        <dbReference type="PIRSR" id="PIRSR001227-1"/>
    </source>
</evidence>
<dbReference type="Pfam" id="PF18962">
    <property type="entry name" value="Por_Secre_tail"/>
    <property type="match status" value="1"/>
</dbReference>
<dbReference type="Gene3D" id="2.60.40.4070">
    <property type="match status" value="1"/>
</dbReference>
<evidence type="ECO:0000256" key="2">
    <source>
        <dbReference type="ARBA" id="ARBA00022729"/>
    </source>
</evidence>
<feature type="signal peptide" evidence="7">
    <location>
        <begin position="1"/>
        <end position="25"/>
    </location>
</feature>
<feature type="chain" id="PRO_5031008443" evidence="7">
    <location>
        <begin position="26"/>
        <end position="813"/>
    </location>
</feature>
<dbReference type="Proteomes" id="UP000885779">
    <property type="component" value="Unassembled WGS sequence"/>
</dbReference>
<dbReference type="Gene3D" id="1.10.439.10">
    <property type="entry name" value="Penicillin Amidohydrolase, domain 1"/>
    <property type="match status" value="1"/>
</dbReference>
<feature type="active site" description="Nucleophile" evidence="5">
    <location>
        <position position="187"/>
    </location>
</feature>
<dbReference type="NCBIfam" id="TIGR04183">
    <property type="entry name" value="Por_Secre_tail"/>
    <property type="match status" value="1"/>
</dbReference>